<dbReference type="SMART" id="SM00355">
    <property type="entry name" value="ZnF_C2H2"/>
    <property type="match status" value="11"/>
</dbReference>
<accession>A0A9Q1IZN0</accession>
<keyword evidence="10" id="KW-0539">Nucleus</keyword>
<evidence type="ECO:0000256" key="2">
    <source>
        <dbReference type="ARBA" id="ARBA00006991"/>
    </source>
</evidence>
<keyword evidence="6" id="KW-0862">Zinc</keyword>
<evidence type="ECO:0000256" key="4">
    <source>
        <dbReference type="ARBA" id="ARBA00022737"/>
    </source>
</evidence>
<dbReference type="FunFam" id="3.30.160.60:FF:001270">
    <property type="entry name" value="zinc finger protein 583 isoform X1"/>
    <property type="match status" value="1"/>
</dbReference>
<feature type="domain" description="C2H2-type" evidence="12">
    <location>
        <begin position="580"/>
        <end position="607"/>
    </location>
</feature>
<dbReference type="Pfam" id="PF16622">
    <property type="entry name" value="zf-C2H2_11"/>
    <property type="match status" value="1"/>
</dbReference>
<keyword evidence="3" id="KW-0479">Metal-binding</keyword>
<dbReference type="InterPro" id="IPR013087">
    <property type="entry name" value="Znf_C2H2_type"/>
</dbReference>
<evidence type="ECO:0000256" key="3">
    <source>
        <dbReference type="ARBA" id="ARBA00022723"/>
    </source>
</evidence>
<evidence type="ECO:0000256" key="9">
    <source>
        <dbReference type="ARBA" id="ARBA00023163"/>
    </source>
</evidence>
<feature type="domain" description="C2H2-type" evidence="12">
    <location>
        <begin position="608"/>
        <end position="635"/>
    </location>
</feature>
<evidence type="ECO:0000256" key="8">
    <source>
        <dbReference type="ARBA" id="ARBA00023125"/>
    </source>
</evidence>
<dbReference type="GO" id="GO:0005634">
    <property type="term" value="C:nucleus"/>
    <property type="evidence" value="ECO:0007669"/>
    <property type="project" value="UniProtKB-SubCell"/>
</dbReference>
<feature type="domain" description="C2H2-type" evidence="12">
    <location>
        <begin position="664"/>
        <end position="691"/>
    </location>
</feature>
<dbReference type="InterPro" id="IPR036236">
    <property type="entry name" value="Znf_C2H2_sf"/>
</dbReference>
<protein>
    <recommendedName>
        <fullName evidence="12">C2H2-type domain-containing protein</fullName>
    </recommendedName>
</protein>
<evidence type="ECO:0000256" key="5">
    <source>
        <dbReference type="ARBA" id="ARBA00022771"/>
    </source>
</evidence>
<dbReference type="InterPro" id="IPR041697">
    <property type="entry name" value="Znf-C2H2_11"/>
</dbReference>
<evidence type="ECO:0000256" key="11">
    <source>
        <dbReference type="PROSITE-ProRule" id="PRU00042"/>
    </source>
</evidence>
<keyword evidence="8" id="KW-0238">DNA-binding</keyword>
<evidence type="ECO:0000256" key="1">
    <source>
        <dbReference type="ARBA" id="ARBA00004123"/>
    </source>
</evidence>
<reference evidence="13" key="1">
    <citation type="journal article" date="2023" name="Science">
        <title>Genome structures resolve the early diversification of teleost fishes.</title>
        <authorList>
            <person name="Parey E."/>
            <person name="Louis A."/>
            <person name="Montfort J."/>
            <person name="Bouchez O."/>
            <person name="Roques C."/>
            <person name="Iampietro C."/>
            <person name="Lluch J."/>
            <person name="Castinel A."/>
            <person name="Donnadieu C."/>
            <person name="Desvignes T."/>
            <person name="Floi Bucao C."/>
            <person name="Jouanno E."/>
            <person name="Wen M."/>
            <person name="Mejri S."/>
            <person name="Dirks R."/>
            <person name="Jansen H."/>
            <person name="Henkel C."/>
            <person name="Chen W.J."/>
            <person name="Zahm M."/>
            <person name="Cabau C."/>
            <person name="Klopp C."/>
            <person name="Thompson A.W."/>
            <person name="Robinson-Rechavi M."/>
            <person name="Braasch I."/>
            <person name="Lecointre G."/>
            <person name="Bobe J."/>
            <person name="Postlethwait J.H."/>
            <person name="Berthelot C."/>
            <person name="Roest Crollius H."/>
            <person name="Guiguen Y."/>
        </authorList>
    </citation>
    <scope>NUCLEOTIDE SEQUENCE</scope>
    <source>
        <strain evidence="13">WJC10195</strain>
    </source>
</reference>
<dbReference type="PROSITE" id="PS50157">
    <property type="entry name" value="ZINC_FINGER_C2H2_2"/>
    <property type="match status" value="11"/>
</dbReference>
<dbReference type="Proteomes" id="UP001152622">
    <property type="component" value="Chromosome 4"/>
</dbReference>
<dbReference type="FunFam" id="3.30.160.60:FF:001506">
    <property type="entry name" value="Zinc finger protein"/>
    <property type="match status" value="1"/>
</dbReference>
<keyword evidence="4" id="KW-0677">Repeat</keyword>
<dbReference type="GO" id="GO:0000981">
    <property type="term" value="F:DNA-binding transcription factor activity, RNA polymerase II-specific"/>
    <property type="evidence" value="ECO:0007669"/>
    <property type="project" value="TreeGrafter"/>
</dbReference>
<keyword evidence="14" id="KW-1185">Reference proteome</keyword>
<dbReference type="Gene3D" id="3.30.160.60">
    <property type="entry name" value="Classic Zinc Finger"/>
    <property type="match status" value="11"/>
</dbReference>
<keyword evidence="9" id="KW-0804">Transcription</keyword>
<evidence type="ECO:0000313" key="14">
    <source>
        <dbReference type="Proteomes" id="UP001152622"/>
    </source>
</evidence>
<dbReference type="EMBL" id="JAINUF010000004">
    <property type="protein sequence ID" value="KAJ8362657.1"/>
    <property type="molecule type" value="Genomic_DNA"/>
</dbReference>
<comment type="caution">
    <text evidence="13">The sequence shown here is derived from an EMBL/GenBank/DDBJ whole genome shotgun (WGS) entry which is preliminary data.</text>
</comment>
<dbReference type="FunFam" id="3.30.160.60:FF:002343">
    <property type="entry name" value="Zinc finger protein 33A"/>
    <property type="match status" value="3"/>
</dbReference>
<name>A0A9Q1IZN0_SYNKA</name>
<dbReference type="OrthoDB" id="8742770at2759"/>
<sequence length="808" mass="91715">MMQAGVCLRRDTETTLPELTEQHRIRQKEEELSALESVHMAESETECAAPGLNTLEPECVTAHSGELHFCTPLDSSMMQAGVCLRRDTETTLPELTEQHSIRQKEEQLNGLESVHMAESETECAAPGLNTLEPECVTAHSGELHFCTPLSSSMMQAGVCLRRDTETTLPELTEQHSIRQKEEELSGLESVHMAESETECAAPGLNTLEPECVTAHSGELHFCTPLSSSMMQAGVFLRWDTESTLPELTEQHSIRQKEEELSGLESVHMAESETECTAPGLNTLEPECVTAHSGVSEVHHTHTSLIKTETDLGSTHTGDLKIESLDFTELEYVTHLHPDQIKTETDDGGYLKAGHISDLQDIKCVDFQSDQMKCESSGSLVSDLMNTEMNGAAVDQTEPQQYTEEPNPDCKHEESNYLTIQCGGVTQHCDIKHENNQTRIVQNNTRSKNKHINCQRTNVILEPMVSDSSENPSLLNLFQKKTINRNEDEIHTGEMLYKCTQCEKCFTTKSDLNVHLRIHTGEKPYKCTECEKCFNTKYVLNTHLRIHTGEKPYKCTECEKCFNTKYVLNTHLRIHTGEKPYKCTECEKCFNGKSALNVHLRIHTGEKPYKCFHCGKCFSAVYHLDRHLRIHTGEKPHKCTQCEKCFKDKYSLNAHLRIHTGEKPYKCTECEKCFNARSSLNVHLRMHTGEKPYKCTQCEKCFNGRSSLNAHLRIHTVEKLHKCTVCEKCFNVKSYLNKHLRIHTDEKPYKCTQCEKCFNLKSSLNAHLSIHTGENPYKCTECEKCFNGKSYLDKHLRIHADEKPHKCTV</sequence>
<evidence type="ECO:0000256" key="6">
    <source>
        <dbReference type="ARBA" id="ARBA00022833"/>
    </source>
</evidence>
<dbReference type="GO" id="GO:0000977">
    <property type="term" value="F:RNA polymerase II transcription regulatory region sequence-specific DNA binding"/>
    <property type="evidence" value="ECO:0007669"/>
    <property type="project" value="TreeGrafter"/>
</dbReference>
<dbReference type="PROSITE" id="PS00028">
    <property type="entry name" value="ZINC_FINGER_C2H2_1"/>
    <property type="match status" value="11"/>
</dbReference>
<dbReference type="PANTHER" id="PTHR24409:SF331">
    <property type="entry name" value="ZINC FINGER PROTEIN 322A"/>
    <property type="match status" value="1"/>
</dbReference>
<feature type="domain" description="C2H2-type" evidence="12">
    <location>
        <begin position="748"/>
        <end position="775"/>
    </location>
</feature>
<dbReference type="PANTHER" id="PTHR24409">
    <property type="entry name" value="ZINC FINGER PROTEIN 142"/>
    <property type="match status" value="1"/>
</dbReference>
<dbReference type="GO" id="GO:0008270">
    <property type="term" value="F:zinc ion binding"/>
    <property type="evidence" value="ECO:0007669"/>
    <property type="project" value="UniProtKB-KW"/>
</dbReference>
<feature type="domain" description="C2H2-type" evidence="12">
    <location>
        <begin position="720"/>
        <end position="747"/>
    </location>
</feature>
<evidence type="ECO:0000259" key="12">
    <source>
        <dbReference type="PROSITE" id="PS50157"/>
    </source>
</evidence>
<gene>
    <name evidence="13" type="ORF">SKAU_G00114880</name>
</gene>
<feature type="domain" description="C2H2-type" evidence="12">
    <location>
        <begin position="692"/>
        <end position="719"/>
    </location>
</feature>
<evidence type="ECO:0000256" key="7">
    <source>
        <dbReference type="ARBA" id="ARBA00023015"/>
    </source>
</evidence>
<dbReference type="Pfam" id="PF00096">
    <property type="entry name" value="zf-C2H2"/>
    <property type="match status" value="10"/>
</dbReference>
<proteinExistence type="inferred from homology"/>
<evidence type="ECO:0000313" key="13">
    <source>
        <dbReference type="EMBL" id="KAJ8362657.1"/>
    </source>
</evidence>
<feature type="domain" description="C2H2-type" evidence="12">
    <location>
        <begin position="636"/>
        <end position="663"/>
    </location>
</feature>
<dbReference type="SUPFAM" id="SSF57667">
    <property type="entry name" value="beta-beta-alpha zinc fingers"/>
    <property type="match status" value="6"/>
</dbReference>
<evidence type="ECO:0000256" key="10">
    <source>
        <dbReference type="ARBA" id="ARBA00023242"/>
    </source>
</evidence>
<dbReference type="FunFam" id="3.30.160.60:FF:001530">
    <property type="entry name" value="Zinc finger protein 268"/>
    <property type="match status" value="3"/>
</dbReference>
<dbReference type="FunFam" id="3.30.160.60:FF:002331">
    <property type="entry name" value="Zinc finger protein 672"/>
    <property type="match status" value="1"/>
</dbReference>
<dbReference type="FunFam" id="3.30.160.60:FF:000739">
    <property type="entry name" value="Zgc:171418 protein"/>
    <property type="match status" value="2"/>
</dbReference>
<organism evidence="13 14">
    <name type="scientific">Synaphobranchus kaupii</name>
    <name type="common">Kaup's arrowtooth eel</name>
    <dbReference type="NCBI Taxonomy" id="118154"/>
    <lineage>
        <taxon>Eukaryota</taxon>
        <taxon>Metazoa</taxon>
        <taxon>Chordata</taxon>
        <taxon>Craniata</taxon>
        <taxon>Vertebrata</taxon>
        <taxon>Euteleostomi</taxon>
        <taxon>Actinopterygii</taxon>
        <taxon>Neopterygii</taxon>
        <taxon>Teleostei</taxon>
        <taxon>Anguilliformes</taxon>
        <taxon>Synaphobranchidae</taxon>
        <taxon>Synaphobranchus</taxon>
    </lineage>
</organism>
<comment type="similarity">
    <text evidence="2">Belongs to the krueppel C2H2-type zinc-finger protein family.</text>
</comment>
<keyword evidence="7" id="KW-0805">Transcription regulation</keyword>
<feature type="domain" description="C2H2-type" evidence="12">
    <location>
        <begin position="776"/>
        <end position="803"/>
    </location>
</feature>
<feature type="domain" description="C2H2-type" evidence="12">
    <location>
        <begin position="552"/>
        <end position="579"/>
    </location>
</feature>
<comment type="subcellular location">
    <subcellularLocation>
        <location evidence="1">Nucleus</location>
    </subcellularLocation>
</comment>
<dbReference type="AlphaFoldDB" id="A0A9Q1IZN0"/>
<feature type="domain" description="C2H2-type" evidence="12">
    <location>
        <begin position="524"/>
        <end position="551"/>
    </location>
</feature>
<feature type="domain" description="C2H2-type" evidence="12">
    <location>
        <begin position="496"/>
        <end position="523"/>
    </location>
</feature>
<keyword evidence="5 11" id="KW-0863">Zinc-finger</keyword>